<feature type="domain" description="NADP-dependent oxidoreductase" evidence="2">
    <location>
        <begin position="13"/>
        <end position="325"/>
    </location>
</feature>
<keyword evidence="1" id="KW-0560">Oxidoreductase</keyword>
<name>A0A9W8RL60_9HYPO</name>
<comment type="caution">
    <text evidence="3">The sequence shown here is derived from an EMBL/GenBank/DDBJ whole genome shotgun (WGS) entry which is preliminary data.</text>
</comment>
<dbReference type="Proteomes" id="UP001152049">
    <property type="component" value="Unassembled WGS sequence"/>
</dbReference>
<dbReference type="InterPro" id="IPR036812">
    <property type="entry name" value="NAD(P)_OxRdtase_dom_sf"/>
</dbReference>
<dbReference type="OrthoDB" id="2310150at2759"/>
<accession>A0A9W8RL60</accession>
<evidence type="ECO:0000313" key="3">
    <source>
        <dbReference type="EMBL" id="KAJ4243857.1"/>
    </source>
</evidence>
<evidence type="ECO:0000313" key="4">
    <source>
        <dbReference type="Proteomes" id="UP001152049"/>
    </source>
</evidence>
<evidence type="ECO:0000259" key="2">
    <source>
        <dbReference type="Pfam" id="PF00248"/>
    </source>
</evidence>
<dbReference type="AlphaFoldDB" id="A0A9W8RL60"/>
<dbReference type="InterPro" id="IPR023210">
    <property type="entry name" value="NADP_OxRdtase_dom"/>
</dbReference>
<keyword evidence="4" id="KW-1185">Reference proteome</keyword>
<dbReference type="InterPro" id="IPR050523">
    <property type="entry name" value="AKR_Detox_Biosynth"/>
</dbReference>
<reference evidence="3" key="1">
    <citation type="submission" date="2022-09" db="EMBL/GenBank/DDBJ databases">
        <title>Fusarium specimens isolated from Avocado Roots.</title>
        <authorList>
            <person name="Stajich J."/>
            <person name="Roper C."/>
            <person name="Heimlech-Rivalta G."/>
        </authorList>
    </citation>
    <scope>NUCLEOTIDE SEQUENCE</scope>
    <source>
        <strain evidence="3">CF00136</strain>
    </source>
</reference>
<dbReference type="PANTHER" id="PTHR43364">
    <property type="entry name" value="NADH-SPECIFIC METHYLGLYOXAL REDUCTASE-RELATED"/>
    <property type="match status" value="1"/>
</dbReference>
<protein>
    <recommendedName>
        <fullName evidence="2">NADP-dependent oxidoreductase domain-containing protein</fullName>
    </recommendedName>
</protein>
<dbReference type="PANTHER" id="PTHR43364:SF4">
    <property type="entry name" value="NAD(P)-LINKED OXIDOREDUCTASE SUPERFAMILY PROTEIN"/>
    <property type="match status" value="1"/>
</dbReference>
<evidence type="ECO:0000256" key="1">
    <source>
        <dbReference type="ARBA" id="ARBA00023002"/>
    </source>
</evidence>
<dbReference type="CDD" id="cd19075">
    <property type="entry name" value="AKR_AKR7A1-5"/>
    <property type="match status" value="1"/>
</dbReference>
<dbReference type="PRINTS" id="PR00069">
    <property type="entry name" value="ALDKETRDTASE"/>
</dbReference>
<dbReference type="InterPro" id="IPR020471">
    <property type="entry name" value="AKR"/>
</dbReference>
<organism evidence="3 4">
    <name type="scientific">Fusarium torreyae</name>
    <dbReference type="NCBI Taxonomy" id="1237075"/>
    <lineage>
        <taxon>Eukaryota</taxon>
        <taxon>Fungi</taxon>
        <taxon>Dikarya</taxon>
        <taxon>Ascomycota</taxon>
        <taxon>Pezizomycotina</taxon>
        <taxon>Sordariomycetes</taxon>
        <taxon>Hypocreomycetidae</taxon>
        <taxon>Hypocreales</taxon>
        <taxon>Nectriaceae</taxon>
        <taxon>Fusarium</taxon>
    </lineage>
</organism>
<sequence length="338" mass="37782">MADTQANVQKPRVILGLMTFGPPGSESSGARITTLNDFEAHLDYFQERGYNEVDTARVYVGGKQESFTREAQWKQRGLKLATKAHPAEPGAHSAANLKKTFETSLKELGTDSVDIFYFHAPDRSVPFAETLEAANDLYKEGKFRQLGLSNYAAWEVSEIWNIANERGFVKPTVYQAMYNAIARDIDTELVPACRKYGIDIIIYNPLAGGILSGRYKSADVPQEGRFSNVNDTQGKRYRDRFFKDATFKALEFIEPVVQQHNLSLAEVAFRWIVHHSSIKLNGIKEGGNDGILVGVSNLTQLQDNLDNIEKGPLPEGVVQALDEAWINITKATSATYWR</sequence>
<dbReference type="EMBL" id="JAOQAZ010000054">
    <property type="protein sequence ID" value="KAJ4243857.1"/>
    <property type="molecule type" value="Genomic_DNA"/>
</dbReference>
<dbReference type="GO" id="GO:0016491">
    <property type="term" value="F:oxidoreductase activity"/>
    <property type="evidence" value="ECO:0007669"/>
    <property type="project" value="UniProtKB-KW"/>
</dbReference>
<dbReference type="SUPFAM" id="SSF51430">
    <property type="entry name" value="NAD(P)-linked oxidoreductase"/>
    <property type="match status" value="1"/>
</dbReference>
<dbReference type="Pfam" id="PF00248">
    <property type="entry name" value="Aldo_ket_red"/>
    <property type="match status" value="1"/>
</dbReference>
<gene>
    <name evidence="3" type="ORF">NW762_014737</name>
</gene>
<dbReference type="Gene3D" id="3.20.20.100">
    <property type="entry name" value="NADP-dependent oxidoreductase domain"/>
    <property type="match status" value="1"/>
</dbReference>
<proteinExistence type="predicted"/>